<organism evidence="4 5">
    <name type="scientific">Thiogranum longum</name>
    <dbReference type="NCBI Taxonomy" id="1537524"/>
    <lineage>
        <taxon>Bacteria</taxon>
        <taxon>Pseudomonadati</taxon>
        <taxon>Pseudomonadota</taxon>
        <taxon>Gammaproteobacteria</taxon>
        <taxon>Chromatiales</taxon>
        <taxon>Ectothiorhodospiraceae</taxon>
        <taxon>Thiogranum</taxon>
    </lineage>
</organism>
<dbReference type="RefSeq" id="WP_132970729.1">
    <property type="nucleotide sequence ID" value="NZ_SMFX01000001.1"/>
</dbReference>
<dbReference type="SUPFAM" id="SSF102405">
    <property type="entry name" value="MCP/YpsA-like"/>
    <property type="match status" value="1"/>
</dbReference>
<dbReference type="Gene3D" id="1.10.10.10">
    <property type="entry name" value="Winged helix-like DNA-binding domain superfamily/Winged helix DNA-binding domain"/>
    <property type="match status" value="1"/>
</dbReference>
<feature type="domain" description="Smf/DprA SLOG" evidence="2">
    <location>
        <begin position="91"/>
        <end position="299"/>
    </location>
</feature>
<sequence length="380" mass="40801">MRPHPETPDNDTATDDTLYHWLALAHLHGMGSRRITRLLEAFGTIDAVFSASDAQLGRAGVPDNCIEGLQQPDRDAIENDLRWNEAPDNHIISLDDPRYPQQLKEIPDPPPLLYVHGDPDYLGQPQLAIVGSRNPTPSGLALAREFAAYLAEFGLTISSGLATGIDAAAHEGALEGHGSTLAVTGTGLDRVYPACHHELAHRIAGCGALVSEFPPGTPPQAGNFPRRNRIISGLSIGTLVVEAALRSGSLITARLARDQGREVFAIPGSIHNPLARGCHALIREGAKLVETGQHILEELAPLVPVAQKPAVTLDSKPDETPQLAEDYRKLLDSMGYDAISVDELVQRSGLTPEEVSSMLLMLELEGHLASSAGGRYTRVR</sequence>
<dbReference type="Pfam" id="PF17782">
    <property type="entry name" value="WHD_DprA"/>
    <property type="match status" value="1"/>
</dbReference>
<dbReference type="AlphaFoldDB" id="A0A4R1H9I4"/>
<name>A0A4R1H9I4_9GAMM</name>
<accession>A0A4R1H9I4</accession>
<dbReference type="InterPro" id="IPR057666">
    <property type="entry name" value="DrpA_SLOG"/>
</dbReference>
<comment type="similarity">
    <text evidence="1">Belongs to the DprA/Smf family.</text>
</comment>
<dbReference type="Pfam" id="PF02481">
    <property type="entry name" value="DNA_processg_A"/>
    <property type="match status" value="1"/>
</dbReference>
<protein>
    <submittedName>
        <fullName evidence="4">DNA protecting protein DprA</fullName>
    </submittedName>
</protein>
<evidence type="ECO:0000313" key="4">
    <source>
        <dbReference type="EMBL" id="TCK16795.1"/>
    </source>
</evidence>
<feature type="domain" description="DprA winged helix" evidence="3">
    <location>
        <begin position="316"/>
        <end position="374"/>
    </location>
</feature>
<gene>
    <name evidence="4" type="ORF">DFR30_0014</name>
</gene>
<dbReference type="InterPro" id="IPR041614">
    <property type="entry name" value="DprA_WH"/>
</dbReference>
<evidence type="ECO:0000259" key="2">
    <source>
        <dbReference type="Pfam" id="PF02481"/>
    </source>
</evidence>
<dbReference type="NCBIfam" id="TIGR00732">
    <property type="entry name" value="dprA"/>
    <property type="match status" value="1"/>
</dbReference>
<dbReference type="OrthoDB" id="9785707at2"/>
<keyword evidence="5" id="KW-1185">Reference proteome</keyword>
<evidence type="ECO:0000313" key="5">
    <source>
        <dbReference type="Proteomes" id="UP000295707"/>
    </source>
</evidence>
<dbReference type="GO" id="GO:0009294">
    <property type="term" value="P:DNA-mediated transformation"/>
    <property type="evidence" value="ECO:0007669"/>
    <property type="project" value="InterPro"/>
</dbReference>
<dbReference type="InterPro" id="IPR003488">
    <property type="entry name" value="DprA"/>
</dbReference>
<dbReference type="EMBL" id="SMFX01000001">
    <property type="protein sequence ID" value="TCK16795.1"/>
    <property type="molecule type" value="Genomic_DNA"/>
</dbReference>
<dbReference type="PANTHER" id="PTHR43022">
    <property type="entry name" value="PROTEIN SMF"/>
    <property type="match status" value="1"/>
</dbReference>
<proteinExistence type="inferred from homology"/>
<evidence type="ECO:0000259" key="3">
    <source>
        <dbReference type="Pfam" id="PF17782"/>
    </source>
</evidence>
<dbReference type="InterPro" id="IPR010994">
    <property type="entry name" value="RuvA_2-like"/>
</dbReference>
<reference evidence="4 5" key="1">
    <citation type="submission" date="2019-03" db="EMBL/GenBank/DDBJ databases">
        <title>Genomic Encyclopedia of Type Strains, Phase IV (KMG-IV): sequencing the most valuable type-strain genomes for metagenomic binning, comparative biology and taxonomic classification.</title>
        <authorList>
            <person name="Goeker M."/>
        </authorList>
    </citation>
    <scope>NUCLEOTIDE SEQUENCE [LARGE SCALE GENOMIC DNA]</scope>
    <source>
        <strain evidence="4 5">DSM 19610</strain>
    </source>
</reference>
<dbReference type="Proteomes" id="UP000295707">
    <property type="component" value="Unassembled WGS sequence"/>
</dbReference>
<dbReference type="SUPFAM" id="SSF47781">
    <property type="entry name" value="RuvA domain 2-like"/>
    <property type="match status" value="1"/>
</dbReference>
<dbReference type="Gene3D" id="3.40.50.450">
    <property type="match status" value="1"/>
</dbReference>
<dbReference type="PANTHER" id="PTHR43022:SF1">
    <property type="entry name" value="PROTEIN SMF"/>
    <property type="match status" value="1"/>
</dbReference>
<evidence type="ECO:0000256" key="1">
    <source>
        <dbReference type="ARBA" id="ARBA00006525"/>
    </source>
</evidence>
<dbReference type="InterPro" id="IPR036388">
    <property type="entry name" value="WH-like_DNA-bd_sf"/>
</dbReference>
<comment type="caution">
    <text evidence="4">The sequence shown here is derived from an EMBL/GenBank/DDBJ whole genome shotgun (WGS) entry which is preliminary data.</text>
</comment>